<reference evidence="7" key="1">
    <citation type="journal article" date="2019" name="Int. J. Syst. Evol. Microbiol.">
        <title>The Global Catalogue of Microorganisms (GCM) 10K type strain sequencing project: providing services to taxonomists for standard genome sequencing and annotation.</title>
        <authorList>
            <consortium name="The Broad Institute Genomics Platform"/>
            <consortium name="The Broad Institute Genome Sequencing Center for Infectious Disease"/>
            <person name="Wu L."/>
            <person name="Ma J."/>
        </authorList>
    </citation>
    <scope>NUCLEOTIDE SEQUENCE [LARGE SCALE GENOMIC DNA]</scope>
    <source>
        <strain evidence="7">CGMCC 1.15928</strain>
    </source>
</reference>
<evidence type="ECO:0000313" key="7">
    <source>
        <dbReference type="Proteomes" id="UP000628854"/>
    </source>
</evidence>
<evidence type="ECO:0000256" key="4">
    <source>
        <dbReference type="RuleBase" id="RU004417"/>
    </source>
</evidence>
<evidence type="ECO:0000256" key="1">
    <source>
        <dbReference type="ARBA" id="ARBA00006382"/>
    </source>
</evidence>
<dbReference type="Proteomes" id="UP000628854">
    <property type="component" value="Unassembled WGS sequence"/>
</dbReference>
<dbReference type="EMBL" id="BMKF01000001">
    <property type="protein sequence ID" value="GGB58752.1"/>
    <property type="molecule type" value="Genomic_DNA"/>
</dbReference>
<dbReference type="Gene3D" id="3.40.50.720">
    <property type="entry name" value="NAD(P)-binding Rossmann-like Domain"/>
    <property type="match status" value="1"/>
</dbReference>
<dbReference type="SUPFAM" id="SSF53223">
    <property type="entry name" value="Aminoacid dehydrogenase-like, N-terminal domain"/>
    <property type="match status" value="1"/>
</dbReference>
<evidence type="ECO:0000259" key="5">
    <source>
        <dbReference type="SMART" id="SM00839"/>
    </source>
</evidence>
<dbReference type="Gene3D" id="3.40.50.10860">
    <property type="entry name" value="Leucine Dehydrogenase, chain A, domain 1"/>
    <property type="match status" value="1"/>
</dbReference>
<evidence type="ECO:0000256" key="3">
    <source>
        <dbReference type="ARBA" id="ARBA00023027"/>
    </source>
</evidence>
<keyword evidence="3" id="KW-0520">NAD</keyword>
<comment type="similarity">
    <text evidence="1 4">Belongs to the Glu/Leu/Phe/Val dehydrogenases family.</text>
</comment>
<dbReference type="PANTHER" id="PTHR42722">
    <property type="entry name" value="LEUCINE DEHYDROGENASE"/>
    <property type="match status" value="1"/>
</dbReference>
<keyword evidence="7" id="KW-1185">Reference proteome</keyword>
<accession>A0ABQ1J4S0</accession>
<feature type="domain" description="Glutamate/phenylalanine/leucine/valine/L-tryptophan dehydrogenase C-terminal" evidence="5">
    <location>
        <begin position="142"/>
        <end position="346"/>
    </location>
</feature>
<protein>
    <submittedName>
        <fullName evidence="6">Amino acid dehydrogenase</fullName>
    </submittedName>
</protein>
<proteinExistence type="inferred from homology"/>
<dbReference type="PIRSF" id="PIRSF000188">
    <property type="entry name" value="Phe_leu_dh"/>
    <property type="match status" value="1"/>
</dbReference>
<dbReference type="RefSeq" id="WP_095380872.1">
    <property type="nucleotide sequence ID" value="NZ_BMKF01000001.1"/>
</dbReference>
<dbReference type="SUPFAM" id="SSF51735">
    <property type="entry name" value="NAD(P)-binding Rossmann-fold domains"/>
    <property type="match status" value="1"/>
</dbReference>
<dbReference type="InterPro" id="IPR006097">
    <property type="entry name" value="Glu/Leu/Phe/Val/Trp_DH_dimer"/>
</dbReference>
<keyword evidence="2 4" id="KW-0560">Oxidoreductase</keyword>
<dbReference type="PRINTS" id="PR00082">
    <property type="entry name" value="GLFDHDRGNASE"/>
</dbReference>
<organism evidence="6 7">
    <name type="scientific">Henriciella pelagia</name>
    <dbReference type="NCBI Taxonomy" id="1977912"/>
    <lineage>
        <taxon>Bacteria</taxon>
        <taxon>Pseudomonadati</taxon>
        <taxon>Pseudomonadota</taxon>
        <taxon>Alphaproteobacteria</taxon>
        <taxon>Hyphomonadales</taxon>
        <taxon>Hyphomonadaceae</taxon>
        <taxon>Henriciella</taxon>
    </lineage>
</organism>
<name>A0ABQ1J4S0_9PROT</name>
<dbReference type="Pfam" id="PF02812">
    <property type="entry name" value="ELFV_dehydrog_N"/>
    <property type="match status" value="1"/>
</dbReference>
<dbReference type="InterPro" id="IPR016211">
    <property type="entry name" value="Glu/Phe/Leu/Val/Trp_DH_bac/arc"/>
</dbReference>
<dbReference type="InterPro" id="IPR036291">
    <property type="entry name" value="NAD(P)-bd_dom_sf"/>
</dbReference>
<dbReference type="Pfam" id="PF00208">
    <property type="entry name" value="ELFV_dehydrog"/>
    <property type="match status" value="1"/>
</dbReference>
<dbReference type="InterPro" id="IPR006096">
    <property type="entry name" value="Glu/Leu/Phe/Val/Trp_DH_C"/>
</dbReference>
<sequence length="348" mass="36792">MFDHPSYDHHEGVHFFEDERSGLKAIIAVHSTARGPAAGGCRMWDYDTGEDALRDALRLSQGMSFKNAMADLPLGGGKAVIWGNSRTGKSKELFEAFGRAIESLNGSYYTAEDVGIDTDDIAIVSTQTKYVAGLDTGAAASGDPSPTTALGVYRGIKACAERAFGTGDLSGRVIAVQGVGSVGGYLCDHLANEGAKLFIADIDKVELEAVRSRTGAEIIAPESIYDTDAEIFSPNALGAIINPQTLPRLKAKVIAGGANNQLASPEMGFAVQERGILYAPDYVINGGGIINVAAEISGEYSRDWVMTKLDTLVDTLGHVLDEALSANEPTHLVADRMARARIASSRPA</sequence>
<comment type="caution">
    <text evidence="6">The sequence shown here is derived from an EMBL/GenBank/DDBJ whole genome shotgun (WGS) entry which is preliminary data.</text>
</comment>
<dbReference type="InterPro" id="IPR046346">
    <property type="entry name" value="Aminoacid_DH-like_N_sf"/>
</dbReference>
<dbReference type="SMART" id="SM00839">
    <property type="entry name" value="ELFV_dehydrog"/>
    <property type="match status" value="1"/>
</dbReference>
<dbReference type="CDD" id="cd01075">
    <property type="entry name" value="NAD_bind_Leu_Phe_Val_DH"/>
    <property type="match status" value="1"/>
</dbReference>
<gene>
    <name evidence="6" type="ORF">GCM10011503_03930</name>
</gene>
<evidence type="ECO:0000313" key="6">
    <source>
        <dbReference type="EMBL" id="GGB58752.1"/>
    </source>
</evidence>
<evidence type="ECO:0000256" key="2">
    <source>
        <dbReference type="ARBA" id="ARBA00023002"/>
    </source>
</evidence>
<dbReference type="InterPro" id="IPR006095">
    <property type="entry name" value="Glu/Leu/Phe/Val/Trp_DH"/>
</dbReference>
<dbReference type="PANTHER" id="PTHR42722:SF1">
    <property type="entry name" value="VALINE DEHYDROGENASE"/>
    <property type="match status" value="1"/>
</dbReference>